<feature type="domain" description="CHY-type" evidence="5">
    <location>
        <begin position="97"/>
        <end position="165"/>
    </location>
</feature>
<organism evidence="6 7">
    <name type="scientific">Hippocampus comes</name>
    <name type="common">Tiger tail seahorse</name>
    <dbReference type="NCBI Taxonomy" id="109280"/>
    <lineage>
        <taxon>Eukaryota</taxon>
        <taxon>Metazoa</taxon>
        <taxon>Chordata</taxon>
        <taxon>Craniata</taxon>
        <taxon>Vertebrata</taxon>
        <taxon>Euteleostomi</taxon>
        <taxon>Actinopterygii</taxon>
        <taxon>Neopterygii</taxon>
        <taxon>Teleostei</taxon>
        <taxon>Neoteleostei</taxon>
        <taxon>Acanthomorphata</taxon>
        <taxon>Syngnathiaria</taxon>
        <taxon>Syngnathiformes</taxon>
        <taxon>Syngnathoidei</taxon>
        <taxon>Syngnathidae</taxon>
        <taxon>Hippocampus</taxon>
    </lineage>
</organism>
<dbReference type="Pfam" id="PF05495">
    <property type="entry name" value="zf-CHY"/>
    <property type="match status" value="1"/>
</dbReference>
<dbReference type="AlphaFoldDB" id="A0A3Q2XWI8"/>
<evidence type="ECO:0000256" key="3">
    <source>
        <dbReference type="ARBA" id="ARBA00022833"/>
    </source>
</evidence>
<keyword evidence="1" id="KW-0479">Metal-binding</keyword>
<dbReference type="PROSITE" id="PS51266">
    <property type="entry name" value="ZF_CHY"/>
    <property type="match status" value="1"/>
</dbReference>
<sequence>MLHHYSDVLGYLDLQNAVPTDLVLQDCHLTVGCLSCSQESFVQNLCYGQIKEVNCDNCHGKLSLLAESARFQYIQPRSNKTAAFYSQRDPAVQKGKPLPEKGACKHYKQSHRWLRFPCCGRAYPCDVCHDEDQDHPMELANRMICGYCAKEQVSSALQQREAVRQLWQHDDQRCSHQNDRQKYANTNKTISKKAIEKK</sequence>
<name>A0A3Q2XWI8_HIPCM</name>
<dbReference type="Proteomes" id="UP000264820">
    <property type="component" value="Unplaced"/>
</dbReference>
<dbReference type="GeneTree" id="ENSGT00390000001338"/>
<keyword evidence="2 4" id="KW-0863">Zinc-finger</keyword>
<evidence type="ECO:0000259" key="5">
    <source>
        <dbReference type="PROSITE" id="PS51266"/>
    </source>
</evidence>
<protein>
    <submittedName>
        <fullName evidence="6">Si:dkey-24l11.2</fullName>
    </submittedName>
</protein>
<evidence type="ECO:0000256" key="4">
    <source>
        <dbReference type="PROSITE-ProRule" id="PRU00601"/>
    </source>
</evidence>
<evidence type="ECO:0000256" key="1">
    <source>
        <dbReference type="ARBA" id="ARBA00022723"/>
    </source>
</evidence>
<accession>A0A3Q2XWI8</accession>
<dbReference type="InterPro" id="IPR008913">
    <property type="entry name" value="Znf_CHY"/>
</dbReference>
<reference evidence="6" key="2">
    <citation type="submission" date="2025-09" db="UniProtKB">
        <authorList>
            <consortium name="Ensembl"/>
        </authorList>
    </citation>
    <scope>IDENTIFICATION</scope>
</reference>
<evidence type="ECO:0000313" key="7">
    <source>
        <dbReference type="Proteomes" id="UP000264820"/>
    </source>
</evidence>
<proteinExistence type="predicted"/>
<dbReference type="InterPro" id="IPR037274">
    <property type="entry name" value="Znf_CHY_sf"/>
</dbReference>
<evidence type="ECO:0000256" key="2">
    <source>
        <dbReference type="ARBA" id="ARBA00022771"/>
    </source>
</evidence>
<reference evidence="6" key="1">
    <citation type="submission" date="2025-08" db="UniProtKB">
        <authorList>
            <consortium name="Ensembl"/>
        </authorList>
    </citation>
    <scope>IDENTIFICATION</scope>
</reference>
<dbReference type="GO" id="GO:0008270">
    <property type="term" value="F:zinc ion binding"/>
    <property type="evidence" value="ECO:0007669"/>
    <property type="project" value="UniProtKB-KW"/>
</dbReference>
<dbReference type="Ensembl" id="ENSHCOT00000015374.1">
    <property type="protein sequence ID" value="ENSHCOP00000009285.1"/>
    <property type="gene ID" value="ENSHCOG00000011721.1"/>
</dbReference>
<dbReference type="SUPFAM" id="SSF161219">
    <property type="entry name" value="CHY zinc finger-like"/>
    <property type="match status" value="1"/>
</dbReference>
<keyword evidence="7" id="KW-1185">Reference proteome</keyword>
<evidence type="ECO:0000313" key="6">
    <source>
        <dbReference type="Ensembl" id="ENSHCOP00000009285.1"/>
    </source>
</evidence>
<keyword evidence="3" id="KW-0862">Zinc</keyword>